<reference evidence="1" key="1">
    <citation type="submission" date="2019-07" db="EMBL/GenBank/DDBJ databases">
        <authorList>
            <person name="Ashton P.M."/>
            <person name="Dallman T."/>
            <person name="Nair S."/>
            <person name="De Pinna E."/>
            <person name="Peters T."/>
            <person name="Grant K."/>
        </authorList>
    </citation>
    <scope>NUCLEOTIDE SEQUENCE [LARGE SCALE GENOMIC DNA]</scope>
    <source>
        <strain evidence="1">107213</strain>
    </source>
</reference>
<comment type="caution">
    <text evidence="1">The sequence shown here is derived from an EMBL/GenBank/DDBJ whole genome shotgun (WGS) entry which is preliminary data.</text>
</comment>
<gene>
    <name evidence="1" type="ORF">FNN84_19785</name>
</gene>
<dbReference type="Proteomes" id="UP000839746">
    <property type="component" value="Unassembled WGS sequence"/>
</dbReference>
<accession>A0A5Y2S5J9</accession>
<protein>
    <submittedName>
        <fullName evidence="1">Uncharacterized protein</fullName>
    </submittedName>
</protein>
<evidence type="ECO:0000313" key="1">
    <source>
        <dbReference type="EMBL" id="ECF6053429.1"/>
    </source>
</evidence>
<dbReference type="AlphaFoldDB" id="A0A5Y2S5J9"/>
<proteinExistence type="predicted"/>
<name>A0A5Y2S5J9_SALER</name>
<dbReference type="EMBL" id="AAILSQ010000023">
    <property type="protein sequence ID" value="ECF6053429.1"/>
    <property type="molecule type" value="Genomic_DNA"/>
</dbReference>
<organism evidence="1">
    <name type="scientific">Salmonella enterica subsp. salamae</name>
    <dbReference type="NCBI Taxonomy" id="59202"/>
    <lineage>
        <taxon>Bacteria</taxon>
        <taxon>Pseudomonadati</taxon>
        <taxon>Pseudomonadota</taxon>
        <taxon>Gammaproteobacteria</taxon>
        <taxon>Enterobacterales</taxon>
        <taxon>Enterobacteriaceae</taxon>
        <taxon>Salmonella</taxon>
    </lineage>
</organism>
<sequence length="185" mass="21470">MITAETCLGLAGMTTEDWLRDHHCRTGIIFTAFAIEAMFIFYRKQVDATYNKRKKEDRKTMHKKTLMLCGFENYMGTKNYQIIKECLKVRDAIAHGDFYRSSFNFPVVHMDNQDDIVRSVTSIHSEQFRGFTIESLEKYIEAAKDMDHEFYDKGYRPSESDLPINERSKLLLAFGVSGTSMWSSA</sequence>